<reference evidence="12" key="1">
    <citation type="submission" date="2013-08" db="EMBL/GenBank/DDBJ databases">
        <authorList>
            <person name="Mendez C."/>
            <person name="Richter M."/>
            <person name="Ferrer M."/>
            <person name="Sanchez J."/>
        </authorList>
    </citation>
    <scope>NUCLEOTIDE SEQUENCE</scope>
</reference>
<dbReference type="InterPro" id="IPR004821">
    <property type="entry name" value="Cyt_trans-like"/>
</dbReference>
<evidence type="ECO:0000256" key="4">
    <source>
        <dbReference type="ARBA" id="ARBA00022679"/>
    </source>
</evidence>
<keyword evidence="8" id="KW-0460">Magnesium</keyword>
<evidence type="ECO:0000256" key="7">
    <source>
        <dbReference type="ARBA" id="ARBA00022840"/>
    </source>
</evidence>
<dbReference type="PANTHER" id="PTHR21342">
    <property type="entry name" value="PHOSPHOPANTETHEINE ADENYLYLTRANSFERASE"/>
    <property type="match status" value="1"/>
</dbReference>
<evidence type="ECO:0000256" key="3">
    <source>
        <dbReference type="ARBA" id="ARBA00022490"/>
    </source>
</evidence>
<dbReference type="EMBL" id="AUZY01000648">
    <property type="protein sequence ID" value="EQD78132.1"/>
    <property type="molecule type" value="Genomic_DNA"/>
</dbReference>
<dbReference type="NCBIfam" id="TIGR00125">
    <property type="entry name" value="cyt_tran_rel"/>
    <property type="match status" value="1"/>
</dbReference>
<dbReference type="EC" id="2.7.7.3" evidence="1"/>
<gene>
    <name evidence="12" type="ORF">B1B_00886</name>
</gene>
<accession>T1C7T1</accession>
<evidence type="ECO:0000256" key="5">
    <source>
        <dbReference type="ARBA" id="ARBA00022695"/>
    </source>
</evidence>
<evidence type="ECO:0000256" key="1">
    <source>
        <dbReference type="ARBA" id="ARBA00012392"/>
    </source>
</evidence>
<proteinExistence type="predicted"/>
<dbReference type="InterPro" id="IPR014729">
    <property type="entry name" value="Rossmann-like_a/b/a_fold"/>
</dbReference>
<feature type="domain" description="Cytidyltransferase-like" evidence="11">
    <location>
        <begin position="5"/>
        <end position="57"/>
    </location>
</feature>
<evidence type="ECO:0000259" key="11">
    <source>
        <dbReference type="Pfam" id="PF01467"/>
    </source>
</evidence>
<evidence type="ECO:0000313" key="12">
    <source>
        <dbReference type="EMBL" id="EQD78132.1"/>
    </source>
</evidence>
<dbReference type="GO" id="GO:0015937">
    <property type="term" value="P:coenzyme A biosynthetic process"/>
    <property type="evidence" value="ECO:0007669"/>
    <property type="project" value="UniProtKB-KW"/>
</dbReference>
<keyword evidence="5 12" id="KW-0548">Nucleotidyltransferase</keyword>
<comment type="caution">
    <text evidence="12">The sequence shown here is derived from an EMBL/GenBank/DDBJ whole genome shotgun (WGS) entry which is preliminary data.</text>
</comment>
<reference evidence="12" key="2">
    <citation type="journal article" date="2014" name="ISME J.">
        <title>Microbial stratification in low pH oxic and suboxic macroscopic growths along an acid mine drainage.</title>
        <authorList>
            <person name="Mendez-Garcia C."/>
            <person name="Mesa V."/>
            <person name="Sprenger R.R."/>
            <person name="Richter M."/>
            <person name="Diez M.S."/>
            <person name="Solano J."/>
            <person name="Bargiela R."/>
            <person name="Golyshina O.V."/>
            <person name="Manteca A."/>
            <person name="Ramos J.L."/>
            <person name="Gallego J.R."/>
            <person name="Llorente I."/>
            <person name="Martins Dos Santos V.A."/>
            <person name="Jensen O.N."/>
            <person name="Pelaez A.I."/>
            <person name="Sanchez J."/>
            <person name="Ferrer M."/>
        </authorList>
    </citation>
    <scope>NUCLEOTIDE SEQUENCE</scope>
</reference>
<dbReference type="GO" id="GO:0005524">
    <property type="term" value="F:ATP binding"/>
    <property type="evidence" value="ECO:0007669"/>
    <property type="project" value="UniProtKB-KW"/>
</dbReference>
<name>T1C7T1_9ZZZZ</name>
<dbReference type="AlphaFoldDB" id="T1C7T1"/>
<keyword evidence="4 12" id="KW-0808">Transferase</keyword>
<evidence type="ECO:0000256" key="2">
    <source>
        <dbReference type="ARBA" id="ARBA00013868"/>
    </source>
</evidence>
<organism evidence="12">
    <name type="scientific">mine drainage metagenome</name>
    <dbReference type="NCBI Taxonomy" id="410659"/>
    <lineage>
        <taxon>unclassified sequences</taxon>
        <taxon>metagenomes</taxon>
        <taxon>ecological metagenomes</taxon>
    </lineage>
</organism>
<keyword evidence="7" id="KW-0067">ATP-binding</keyword>
<comment type="catalytic activity">
    <reaction evidence="10">
        <text>(R)-4'-phosphopantetheine + ATP + H(+) = 3'-dephospho-CoA + diphosphate</text>
        <dbReference type="Rhea" id="RHEA:19801"/>
        <dbReference type="ChEBI" id="CHEBI:15378"/>
        <dbReference type="ChEBI" id="CHEBI:30616"/>
        <dbReference type="ChEBI" id="CHEBI:33019"/>
        <dbReference type="ChEBI" id="CHEBI:57328"/>
        <dbReference type="ChEBI" id="CHEBI:61723"/>
        <dbReference type="EC" id="2.7.7.3"/>
    </reaction>
</comment>
<dbReference type="GO" id="GO:0004595">
    <property type="term" value="F:pantetheine-phosphate adenylyltransferase activity"/>
    <property type="evidence" value="ECO:0007669"/>
    <property type="project" value="UniProtKB-EC"/>
</dbReference>
<keyword evidence="3" id="KW-0963">Cytoplasm</keyword>
<evidence type="ECO:0000256" key="8">
    <source>
        <dbReference type="ARBA" id="ARBA00022842"/>
    </source>
</evidence>
<evidence type="ECO:0000256" key="6">
    <source>
        <dbReference type="ARBA" id="ARBA00022741"/>
    </source>
</evidence>
<keyword evidence="9" id="KW-0173">Coenzyme A biosynthesis</keyword>
<dbReference type="InterPro" id="IPR001980">
    <property type="entry name" value="PPAT"/>
</dbReference>
<feature type="non-terminal residue" evidence="12">
    <location>
        <position position="77"/>
    </location>
</feature>
<dbReference type="SUPFAM" id="SSF52374">
    <property type="entry name" value="Nucleotidylyl transferase"/>
    <property type="match status" value="1"/>
</dbReference>
<dbReference type="PANTHER" id="PTHR21342:SF1">
    <property type="entry name" value="PHOSPHOPANTETHEINE ADENYLYLTRANSFERASE"/>
    <property type="match status" value="1"/>
</dbReference>
<protein>
    <recommendedName>
        <fullName evidence="2">Phosphopantetheine adenylyltransferase</fullName>
        <ecNumber evidence="1">2.7.7.3</ecNumber>
    </recommendedName>
</protein>
<evidence type="ECO:0000256" key="10">
    <source>
        <dbReference type="ARBA" id="ARBA00029346"/>
    </source>
</evidence>
<keyword evidence="6" id="KW-0547">Nucleotide-binding</keyword>
<dbReference type="Gene3D" id="3.40.50.620">
    <property type="entry name" value="HUPs"/>
    <property type="match status" value="1"/>
</dbReference>
<evidence type="ECO:0000256" key="9">
    <source>
        <dbReference type="ARBA" id="ARBA00022993"/>
    </source>
</evidence>
<sequence>MTTAVYPGSFDPIHQGHLDVIDRAGQIFDRVVVGVLDNSLKACLFSAEERAQLVRESLPPGSTVEVVHFSGLAVSFA</sequence>
<dbReference type="PRINTS" id="PR01020">
    <property type="entry name" value="LPSBIOSNTHSS"/>
</dbReference>
<dbReference type="Pfam" id="PF01467">
    <property type="entry name" value="CTP_transf_like"/>
    <property type="match status" value="1"/>
</dbReference>